<dbReference type="Gene3D" id="3.30.450.40">
    <property type="match status" value="1"/>
</dbReference>
<keyword evidence="1" id="KW-0805">Transcription regulation</keyword>
<sequence>VTEVARTTGLAKSTCSRILSSLDDLGIVERIDAAGRYVIGSGLRALAASGAPAGVLRDLARPYLRELAGRLGESAALAMMDGGEGLYVVQVAAPGPVQVTDWTGHRFPLHTIAAGQAFMGSWTDESVADYVADGLEAFTAHTVTTLVGLRQRVGEVRRTGVAWTVGEFSEEITGVAAPVRDTVGEAVASVTVYGPGYRFPGDADTCEIERLVVETAERMGALLDGG</sequence>
<dbReference type="Pfam" id="PF01614">
    <property type="entry name" value="IclR_C"/>
    <property type="match status" value="1"/>
</dbReference>
<dbReference type="InterPro" id="IPR005471">
    <property type="entry name" value="Tscrpt_reg_IclR_N"/>
</dbReference>
<dbReference type="SUPFAM" id="SSF46785">
    <property type="entry name" value="Winged helix' DNA-binding domain"/>
    <property type="match status" value="1"/>
</dbReference>
<feature type="domain" description="IclR-ED" evidence="5">
    <location>
        <begin position="42"/>
        <end position="225"/>
    </location>
</feature>
<dbReference type="Pfam" id="PF09339">
    <property type="entry name" value="HTH_IclR"/>
    <property type="match status" value="1"/>
</dbReference>
<dbReference type="InterPro" id="IPR014757">
    <property type="entry name" value="Tscrpt_reg_IclR_C"/>
</dbReference>
<evidence type="ECO:0000256" key="3">
    <source>
        <dbReference type="ARBA" id="ARBA00023163"/>
    </source>
</evidence>
<gene>
    <name evidence="6" type="ORF">METZ01_LOCUS154302</name>
</gene>
<evidence type="ECO:0000256" key="1">
    <source>
        <dbReference type="ARBA" id="ARBA00023015"/>
    </source>
</evidence>
<dbReference type="GO" id="GO:0003677">
    <property type="term" value="F:DNA binding"/>
    <property type="evidence" value="ECO:0007669"/>
    <property type="project" value="UniProtKB-KW"/>
</dbReference>
<dbReference type="PANTHER" id="PTHR30136">
    <property type="entry name" value="HELIX-TURN-HELIX TRANSCRIPTIONAL REGULATOR, ICLR FAMILY"/>
    <property type="match status" value="1"/>
</dbReference>
<feature type="domain" description="HTH iclR-type" evidence="4">
    <location>
        <begin position="1"/>
        <end position="41"/>
    </location>
</feature>
<feature type="non-terminal residue" evidence="6">
    <location>
        <position position="1"/>
    </location>
</feature>
<reference evidence="6" key="1">
    <citation type="submission" date="2018-05" db="EMBL/GenBank/DDBJ databases">
        <authorList>
            <person name="Lanie J.A."/>
            <person name="Ng W.-L."/>
            <person name="Kazmierczak K.M."/>
            <person name="Andrzejewski T.M."/>
            <person name="Davidsen T.M."/>
            <person name="Wayne K.J."/>
            <person name="Tettelin H."/>
            <person name="Glass J.I."/>
            <person name="Rusch D."/>
            <person name="Podicherti R."/>
            <person name="Tsui H.-C.T."/>
            <person name="Winkler M.E."/>
        </authorList>
    </citation>
    <scope>NUCLEOTIDE SEQUENCE</scope>
</reference>
<dbReference type="GO" id="GO:0045892">
    <property type="term" value="P:negative regulation of DNA-templated transcription"/>
    <property type="evidence" value="ECO:0007669"/>
    <property type="project" value="TreeGrafter"/>
</dbReference>
<name>A0A382AIZ7_9ZZZZ</name>
<dbReference type="Gene3D" id="1.10.10.10">
    <property type="entry name" value="Winged helix-like DNA-binding domain superfamily/Winged helix DNA-binding domain"/>
    <property type="match status" value="1"/>
</dbReference>
<keyword evidence="3" id="KW-0804">Transcription</keyword>
<dbReference type="EMBL" id="UINC01025595">
    <property type="protein sequence ID" value="SVB01448.1"/>
    <property type="molecule type" value="Genomic_DNA"/>
</dbReference>
<dbReference type="GO" id="GO:0003700">
    <property type="term" value="F:DNA-binding transcription factor activity"/>
    <property type="evidence" value="ECO:0007669"/>
    <property type="project" value="TreeGrafter"/>
</dbReference>
<protein>
    <recommendedName>
        <fullName evidence="7">HTH iclR-type domain-containing protein</fullName>
    </recommendedName>
</protein>
<evidence type="ECO:0008006" key="7">
    <source>
        <dbReference type="Google" id="ProtNLM"/>
    </source>
</evidence>
<dbReference type="AlphaFoldDB" id="A0A382AIZ7"/>
<organism evidence="6">
    <name type="scientific">marine metagenome</name>
    <dbReference type="NCBI Taxonomy" id="408172"/>
    <lineage>
        <taxon>unclassified sequences</taxon>
        <taxon>metagenomes</taxon>
        <taxon>ecological metagenomes</taxon>
    </lineage>
</organism>
<evidence type="ECO:0000259" key="5">
    <source>
        <dbReference type="PROSITE" id="PS51078"/>
    </source>
</evidence>
<evidence type="ECO:0000259" key="4">
    <source>
        <dbReference type="PROSITE" id="PS51077"/>
    </source>
</evidence>
<dbReference type="InterPro" id="IPR036388">
    <property type="entry name" value="WH-like_DNA-bd_sf"/>
</dbReference>
<dbReference type="InterPro" id="IPR029016">
    <property type="entry name" value="GAF-like_dom_sf"/>
</dbReference>
<accession>A0A382AIZ7</accession>
<dbReference type="PANTHER" id="PTHR30136:SF24">
    <property type="entry name" value="HTH-TYPE TRANSCRIPTIONAL REPRESSOR ALLR"/>
    <property type="match status" value="1"/>
</dbReference>
<evidence type="ECO:0000313" key="6">
    <source>
        <dbReference type="EMBL" id="SVB01448.1"/>
    </source>
</evidence>
<dbReference type="PROSITE" id="PS51077">
    <property type="entry name" value="HTH_ICLR"/>
    <property type="match status" value="1"/>
</dbReference>
<dbReference type="PROSITE" id="PS51078">
    <property type="entry name" value="ICLR_ED"/>
    <property type="match status" value="1"/>
</dbReference>
<dbReference type="InterPro" id="IPR036390">
    <property type="entry name" value="WH_DNA-bd_sf"/>
</dbReference>
<evidence type="ECO:0000256" key="2">
    <source>
        <dbReference type="ARBA" id="ARBA00023125"/>
    </source>
</evidence>
<proteinExistence type="predicted"/>
<keyword evidence="2" id="KW-0238">DNA-binding</keyword>
<dbReference type="SUPFAM" id="SSF55781">
    <property type="entry name" value="GAF domain-like"/>
    <property type="match status" value="1"/>
</dbReference>
<dbReference type="InterPro" id="IPR050707">
    <property type="entry name" value="HTH_MetabolicPath_Reg"/>
</dbReference>